<dbReference type="PANTHER" id="PTHR21600:SF56">
    <property type="entry name" value="TRNA PSEUDOURIDINE SYNTHASE C"/>
    <property type="match status" value="1"/>
</dbReference>
<feature type="domain" description="Pseudouridine synthase RsuA/RluA-like" evidence="10">
    <location>
        <begin position="13"/>
        <end position="161"/>
    </location>
</feature>
<evidence type="ECO:0000256" key="5">
    <source>
        <dbReference type="ARBA" id="ARBA00038943"/>
    </source>
</evidence>
<sequence>MYPLEIIYQDEYLVAINKPHDLLVHQSPIARNAEEFAIQLLRDQINQKVYPVHRLDRKTSGVLLFALDKETNRNLVEQFTNKSTEKKYWAIVRGFCADELTIDYALHRDDGVLQDAVTKIKTLEKAEIDLPHGKHQTSRYSLIEATPLTGRIHQIRKHMAHILYPIIGDRPHGCNKQNKLWLDKFGMKTMLLHAHSLTFQHPHTQQSITLTAQPSQVFLDVYKMLGFKTLDL</sequence>
<evidence type="ECO:0000256" key="6">
    <source>
        <dbReference type="ARBA" id="ARBA00040675"/>
    </source>
</evidence>
<dbReference type="InterPro" id="IPR020103">
    <property type="entry name" value="PsdUridine_synth_cat_dom_sf"/>
</dbReference>
<protein>
    <recommendedName>
        <fullName evidence="6">tRNA pseudouridine synthase C</fullName>
        <ecNumber evidence="5">5.4.99.26</ecNumber>
    </recommendedName>
    <alternativeName>
        <fullName evidence="8">tRNA pseudouridine(65) synthase</fullName>
    </alternativeName>
    <alternativeName>
        <fullName evidence="9">tRNA pseudouridylate synthase C</fullName>
    </alternativeName>
    <alternativeName>
        <fullName evidence="7">tRNA-uridine isomerase C</fullName>
    </alternativeName>
</protein>
<evidence type="ECO:0000256" key="9">
    <source>
        <dbReference type="ARBA" id="ARBA00043049"/>
    </source>
</evidence>
<evidence type="ECO:0000256" key="7">
    <source>
        <dbReference type="ARBA" id="ARBA00041803"/>
    </source>
</evidence>
<dbReference type="InterPro" id="IPR006145">
    <property type="entry name" value="PsdUridine_synth_RsuA/RluA"/>
</dbReference>
<dbReference type="SUPFAM" id="SSF55120">
    <property type="entry name" value="Pseudouridine synthase"/>
    <property type="match status" value="1"/>
</dbReference>
<keyword evidence="12" id="KW-1185">Reference proteome</keyword>
<dbReference type="AlphaFoldDB" id="A0A1I4WBC9"/>
<evidence type="ECO:0000313" key="11">
    <source>
        <dbReference type="EMBL" id="SFN10239.1"/>
    </source>
</evidence>
<gene>
    <name evidence="11" type="ORF">SAMN05421741_101129</name>
</gene>
<comment type="catalytic activity">
    <reaction evidence="3">
        <text>uridine(65) in tRNA = pseudouridine(65) in tRNA</text>
        <dbReference type="Rhea" id="RHEA:42536"/>
        <dbReference type="Rhea" id="RHEA-COMP:10103"/>
        <dbReference type="Rhea" id="RHEA-COMP:10104"/>
        <dbReference type="ChEBI" id="CHEBI:65314"/>
        <dbReference type="ChEBI" id="CHEBI:65315"/>
        <dbReference type="EC" id="5.4.99.26"/>
    </reaction>
</comment>
<proteinExistence type="predicted"/>
<dbReference type="InterPro" id="IPR006224">
    <property type="entry name" value="PsdUridine_synth_RluA-like_CS"/>
</dbReference>
<dbReference type="EC" id="5.4.99.26" evidence="5"/>
<comment type="function">
    <text evidence="4">Responsible for synthesis of pseudouridine from uracil-65 in transfer RNAs.</text>
</comment>
<dbReference type="GO" id="GO:0000455">
    <property type="term" value="P:enzyme-directed rRNA pseudouridine synthesis"/>
    <property type="evidence" value="ECO:0007669"/>
    <property type="project" value="TreeGrafter"/>
</dbReference>
<dbReference type="GO" id="GO:0008033">
    <property type="term" value="P:tRNA processing"/>
    <property type="evidence" value="ECO:0007669"/>
    <property type="project" value="UniProtKB-KW"/>
</dbReference>
<evidence type="ECO:0000256" key="8">
    <source>
        <dbReference type="ARBA" id="ARBA00041975"/>
    </source>
</evidence>
<dbReference type="Gene3D" id="3.30.2350.10">
    <property type="entry name" value="Pseudouridine synthase"/>
    <property type="match status" value="1"/>
</dbReference>
<keyword evidence="1" id="KW-0819">tRNA processing</keyword>
<accession>A0A1I4WBC9</accession>
<dbReference type="Pfam" id="PF00849">
    <property type="entry name" value="PseudoU_synth_2"/>
    <property type="match status" value="1"/>
</dbReference>
<organism evidence="11 12">
    <name type="scientific">Paenimyroides ummariense</name>
    <dbReference type="NCBI Taxonomy" id="913024"/>
    <lineage>
        <taxon>Bacteria</taxon>
        <taxon>Pseudomonadati</taxon>
        <taxon>Bacteroidota</taxon>
        <taxon>Flavobacteriia</taxon>
        <taxon>Flavobacteriales</taxon>
        <taxon>Flavobacteriaceae</taxon>
        <taxon>Paenimyroides</taxon>
    </lineage>
</organism>
<evidence type="ECO:0000256" key="2">
    <source>
        <dbReference type="ARBA" id="ARBA00023235"/>
    </source>
</evidence>
<dbReference type="STRING" id="913024.SAMN05421741_101129"/>
<dbReference type="OrthoDB" id="9807829at2"/>
<reference evidence="12" key="1">
    <citation type="submission" date="2016-10" db="EMBL/GenBank/DDBJ databases">
        <authorList>
            <person name="Varghese N."/>
            <person name="Submissions S."/>
        </authorList>
    </citation>
    <scope>NUCLEOTIDE SEQUENCE [LARGE SCALE GENOMIC DNA]</scope>
    <source>
        <strain evidence="12">DS-12</strain>
    </source>
</reference>
<dbReference type="Proteomes" id="UP000199036">
    <property type="component" value="Unassembled WGS sequence"/>
</dbReference>
<evidence type="ECO:0000259" key="10">
    <source>
        <dbReference type="Pfam" id="PF00849"/>
    </source>
</evidence>
<keyword evidence="2" id="KW-0413">Isomerase</keyword>
<dbReference type="RefSeq" id="WP_091517493.1">
    <property type="nucleotide sequence ID" value="NZ_FOVI01000001.1"/>
</dbReference>
<evidence type="ECO:0000256" key="3">
    <source>
        <dbReference type="ARBA" id="ARBA00036607"/>
    </source>
</evidence>
<dbReference type="InterPro" id="IPR050188">
    <property type="entry name" value="RluA_PseudoU_synthase"/>
</dbReference>
<dbReference type="GO" id="GO:0160149">
    <property type="term" value="F:tRNA pseudouridine(65) synthase activity"/>
    <property type="evidence" value="ECO:0007669"/>
    <property type="project" value="UniProtKB-EC"/>
</dbReference>
<dbReference type="GO" id="GO:0003723">
    <property type="term" value="F:RNA binding"/>
    <property type="evidence" value="ECO:0007669"/>
    <property type="project" value="InterPro"/>
</dbReference>
<evidence type="ECO:0000256" key="4">
    <source>
        <dbReference type="ARBA" id="ARBA00037670"/>
    </source>
</evidence>
<dbReference type="PANTHER" id="PTHR21600">
    <property type="entry name" value="MITOCHONDRIAL RNA PSEUDOURIDINE SYNTHASE"/>
    <property type="match status" value="1"/>
</dbReference>
<dbReference type="EMBL" id="FOVI01000001">
    <property type="protein sequence ID" value="SFN10239.1"/>
    <property type="molecule type" value="Genomic_DNA"/>
</dbReference>
<evidence type="ECO:0000256" key="1">
    <source>
        <dbReference type="ARBA" id="ARBA00022694"/>
    </source>
</evidence>
<name>A0A1I4WBC9_9FLAO</name>
<evidence type="ECO:0000313" key="12">
    <source>
        <dbReference type="Proteomes" id="UP000199036"/>
    </source>
</evidence>
<dbReference type="PROSITE" id="PS01129">
    <property type="entry name" value="PSI_RLU"/>
    <property type="match status" value="1"/>
</dbReference>